<dbReference type="SUPFAM" id="SSF46785">
    <property type="entry name" value="Winged helix' DNA-binding domain"/>
    <property type="match status" value="1"/>
</dbReference>
<evidence type="ECO:0000256" key="4">
    <source>
        <dbReference type="ARBA" id="ARBA00023125"/>
    </source>
</evidence>
<keyword evidence="3" id="KW-0805">Transcription regulation</keyword>
<gene>
    <name evidence="7" type="ORF">K0U00_15050</name>
</gene>
<feature type="domain" description="HTH marR-type" evidence="6">
    <location>
        <begin position="12"/>
        <end position="142"/>
    </location>
</feature>
<name>A0ABS7C3N9_9BACL</name>
<comment type="caution">
    <text evidence="7">The sequence shown here is derived from an EMBL/GenBank/DDBJ whole genome shotgun (WGS) entry which is preliminary data.</text>
</comment>
<evidence type="ECO:0000256" key="3">
    <source>
        <dbReference type="ARBA" id="ARBA00023015"/>
    </source>
</evidence>
<keyword evidence="5" id="KW-0804">Transcription</keyword>
<dbReference type="Pfam" id="PF22381">
    <property type="entry name" value="Staph_reg_Sar_Rot"/>
    <property type="match status" value="1"/>
</dbReference>
<evidence type="ECO:0000259" key="6">
    <source>
        <dbReference type="PROSITE" id="PS50995"/>
    </source>
</evidence>
<dbReference type="InterPro" id="IPR036388">
    <property type="entry name" value="WH-like_DNA-bd_sf"/>
</dbReference>
<evidence type="ECO:0000313" key="8">
    <source>
        <dbReference type="Proteomes" id="UP001519887"/>
    </source>
</evidence>
<evidence type="ECO:0000313" key="7">
    <source>
        <dbReference type="EMBL" id="MBW7455341.1"/>
    </source>
</evidence>
<proteinExistence type="predicted"/>
<dbReference type="PROSITE" id="PS50995">
    <property type="entry name" value="HTH_MARR_2"/>
    <property type="match status" value="1"/>
</dbReference>
<organism evidence="7 8">
    <name type="scientific">Paenibacillus sepulcri</name>
    <dbReference type="NCBI Taxonomy" id="359917"/>
    <lineage>
        <taxon>Bacteria</taxon>
        <taxon>Bacillati</taxon>
        <taxon>Bacillota</taxon>
        <taxon>Bacilli</taxon>
        <taxon>Bacillales</taxon>
        <taxon>Paenibacillaceae</taxon>
        <taxon>Paenibacillus</taxon>
    </lineage>
</organism>
<dbReference type="SMART" id="SM00347">
    <property type="entry name" value="HTH_MARR"/>
    <property type="match status" value="1"/>
</dbReference>
<protein>
    <submittedName>
        <fullName evidence="7">MarR family transcriptional regulator</fullName>
    </submittedName>
</protein>
<dbReference type="InterPro" id="IPR036390">
    <property type="entry name" value="WH_DNA-bd_sf"/>
</dbReference>
<dbReference type="InterPro" id="IPR000835">
    <property type="entry name" value="HTH_MarR-typ"/>
</dbReference>
<dbReference type="PRINTS" id="PR00598">
    <property type="entry name" value="HTHMARR"/>
</dbReference>
<comment type="subcellular location">
    <subcellularLocation>
        <location evidence="1">Cytoplasm</location>
    </subcellularLocation>
</comment>
<dbReference type="EMBL" id="JAHZIK010000346">
    <property type="protein sequence ID" value="MBW7455341.1"/>
    <property type="molecule type" value="Genomic_DNA"/>
</dbReference>
<keyword evidence="2" id="KW-0963">Cytoplasm</keyword>
<evidence type="ECO:0000256" key="2">
    <source>
        <dbReference type="ARBA" id="ARBA00022490"/>
    </source>
</evidence>
<accession>A0ABS7C3N9</accession>
<evidence type="ECO:0000256" key="1">
    <source>
        <dbReference type="ARBA" id="ARBA00004496"/>
    </source>
</evidence>
<dbReference type="PANTHER" id="PTHR33164:SF5">
    <property type="entry name" value="ORGANIC HYDROPEROXIDE RESISTANCE TRANSCRIPTIONAL REGULATOR"/>
    <property type="match status" value="1"/>
</dbReference>
<dbReference type="InterPro" id="IPR039422">
    <property type="entry name" value="MarR/SlyA-like"/>
</dbReference>
<dbReference type="Proteomes" id="UP001519887">
    <property type="component" value="Unassembled WGS sequence"/>
</dbReference>
<reference evidence="7 8" key="1">
    <citation type="submission" date="2021-07" db="EMBL/GenBank/DDBJ databases">
        <title>Paenibacillus radiodurans sp. nov., isolated from the southeastern edge of Tengger Desert.</title>
        <authorList>
            <person name="Zhang G."/>
        </authorList>
    </citation>
    <scope>NUCLEOTIDE SEQUENCE [LARGE SCALE GENOMIC DNA]</scope>
    <source>
        <strain evidence="7 8">CCM 7311</strain>
    </source>
</reference>
<keyword evidence="8" id="KW-1185">Reference proteome</keyword>
<keyword evidence="4" id="KW-0238">DNA-binding</keyword>
<dbReference type="InterPro" id="IPR055166">
    <property type="entry name" value="Transc_reg_Sar_Rot_HTH"/>
</dbReference>
<evidence type="ECO:0000256" key="5">
    <source>
        <dbReference type="ARBA" id="ARBA00023163"/>
    </source>
</evidence>
<dbReference type="PANTHER" id="PTHR33164">
    <property type="entry name" value="TRANSCRIPTIONAL REGULATOR, MARR FAMILY"/>
    <property type="match status" value="1"/>
</dbReference>
<dbReference type="Gene3D" id="1.10.10.10">
    <property type="entry name" value="Winged helix-like DNA-binding domain superfamily/Winged helix DNA-binding domain"/>
    <property type="match status" value="1"/>
</dbReference>
<sequence length="154" mass="17392">MSQNEHEYLKLDNQLCFSLYAASRAISRMYRPLLDELGLTYPQYLVLLVLWERSQSTVKELSETLDLDSGTLTPMLKRMEAANLVERKRSTEDERIVIVRITESGLALKERAVCIPQSLFASSNLPLEELTALNGQIKKLMTQINAAMPQSGTS</sequence>